<dbReference type="AlphaFoldDB" id="A0AAD4V6L1"/>
<accession>A0AAD4V6L1</accession>
<organism evidence="1 2">
    <name type="scientific">Prunus dulcis</name>
    <name type="common">Almond</name>
    <name type="synonym">Amygdalus dulcis</name>
    <dbReference type="NCBI Taxonomy" id="3755"/>
    <lineage>
        <taxon>Eukaryota</taxon>
        <taxon>Viridiplantae</taxon>
        <taxon>Streptophyta</taxon>
        <taxon>Embryophyta</taxon>
        <taxon>Tracheophyta</taxon>
        <taxon>Spermatophyta</taxon>
        <taxon>Magnoliopsida</taxon>
        <taxon>eudicotyledons</taxon>
        <taxon>Gunneridae</taxon>
        <taxon>Pentapetalae</taxon>
        <taxon>rosids</taxon>
        <taxon>fabids</taxon>
        <taxon>Rosales</taxon>
        <taxon>Rosaceae</taxon>
        <taxon>Amygdaloideae</taxon>
        <taxon>Amygdaleae</taxon>
        <taxon>Prunus</taxon>
    </lineage>
</organism>
<sequence>MSGISTRFVSGFEKFGTGPVMVDVGCYSRIQPCGIAATGLSRPRGREAGRWTQPRGHAEARWFQRAKPCGYGAVRPWSCEVKGLGPSQIAF</sequence>
<name>A0AAD4V6L1_PRUDU</name>
<proteinExistence type="predicted"/>
<evidence type="ECO:0000313" key="2">
    <source>
        <dbReference type="Proteomes" id="UP001054821"/>
    </source>
</evidence>
<evidence type="ECO:0000313" key="1">
    <source>
        <dbReference type="EMBL" id="KAI5318302.1"/>
    </source>
</evidence>
<dbReference type="Proteomes" id="UP001054821">
    <property type="component" value="Chromosome 7"/>
</dbReference>
<comment type="caution">
    <text evidence="1">The sequence shown here is derived from an EMBL/GenBank/DDBJ whole genome shotgun (WGS) entry which is preliminary data.</text>
</comment>
<dbReference type="EMBL" id="JAJFAZ020000007">
    <property type="protein sequence ID" value="KAI5318302.1"/>
    <property type="molecule type" value="Genomic_DNA"/>
</dbReference>
<gene>
    <name evidence="1" type="ORF">L3X38_038010</name>
</gene>
<keyword evidence="2" id="KW-1185">Reference proteome</keyword>
<protein>
    <submittedName>
        <fullName evidence="1">Uncharacterized protein</fullName>
    </submittedName>
</protein>
<reference evidence="1 2" key="1">
    <citation type="journal article" date="2022" name="G3 (Bethesda)">
        <title>Whole-genome sequence and methylome profiling of the almond [Prunus dulcis (Mill.) D.A. Webb] cultivar 'Nonpareil'.</title>
        <authorList>
            <person name="D'Amico-Willman K.M."/>
            <person name="Ouma W.Z."/>
            <person name="Meulia T."/>
            <person name="Sideli G.M."/>
            <person name="Gradziel T.M."/>
            <person name="Fresnedo-Ramirez J."/>
        </authorList>
    </citation>
    <scope>NUCLEOTIDE SEQUENCE [LARGE SCALE GENOMIC DNA]</scope>
    <source>
        <strain evidence="1">Clone GOH B32 T37-40</strain>
    </source>
</reference>